<evidence type="ECO:0000256" key="1">
    <source>
        <dbReference type="ARBA" id="ARBA00004651"/>
    </source>
</evidence>
<dbReference type="InterPro" id="IPR036197">
    <property type="entry name" value="NarG-like_sf"/>
</dbReference>
<feature type="transmembrane region" description="Helical" evidence="8">
    <location>
        <begin position="6"/>
        <end position="23"/>
    </location>
</feature>
<dbReference type="Gene3D" id="1.20.950.20">
    <property type="entry name" value="Transmembrane di-heme cytochromes, Chain C"/>
    <property type="match status" value="1"/>
</dbReference>
<evidence type="ECO:0000256" key="5">
    <source>
        <dbReference type="ARBA" id="ARBA00023002"/>
    </source>
</evidence>
<protein>
    <submittedName>
        <fullName evidence="10">Membrane protein</fullName>
    </submittedName>
    <submittedName>
        <fullName evidence="11">Nitrate reductase gamma subunit</fullName>
    </submittedName>
</protein>
<keyword evidence="2" id="KW-1003">Cell membrane</keyword>
<evidence type="ECO:0000313" key="10">
    <source>
        <dbReference type="EMBL" id="CDX00297.1"/>
    </source>
</evidence>
<keyword evidence="4 8" id="KW-1133">Transmembrane helix</keyword>
<keyword evidence="3 8" id="KW-0812">Transmembrane</keyword>
<evidence type="ECO:0000313" key="11">
    <source>
        <dbReference type="EMBL" id="KTE91527.1"/>
    </source>
</evidence>
<evidence type="ECO:0000256" key="4">
    <source>
        <dbReference type="ARBA" id="ARBA00022989"/>
    </source>
</evidence>
<feature type="transmembrane region" description="Helical" evidence="8">
    <location>
        <begin position="134"/>
        <end position="159"/>
    </location>
</feature>
<dbReference type="EMBL" id="LOCK01000023">
    <property type="protein sequence ID" value="KTE91527.1"/>
    <property type="molecule type" value="Genomic_DNA"/>
</dbReference>
<evidence type="ECO:0000256" key="2">
    <source>
        <dbReference type="ARBA" id="ARBA00022475"/>
    </source>
</evidence>
<evidence type="ECO:0000256" key="7">
    <source>
        <dbReference type="SAM" id="MobiDB-lite"/>
    </source>
</evidence>
<evidence type="ECO:0000256" key="6">
    <source>
        <dbReference type="ARBA" id="ARBA00023136"/>
    </source>
</evidence>
<evidence type="ECO:0000313" key="12">
    <source>
        <dbReference type="Proteomes" id="UP000054623"/>
    </source>
</evidence>
<evidence type="ECO:0000259" key="9">
    <source>
        <dbReference type="Pfam" id="PF02665"/>
    </source>
</evidence>
<evidence type="ECO:0000256" key="8">
    <source>
        <dbReference type="SAM" id="Phobius"/>
    </source>
</evidence>
<comment type="subcellular location">
    <subcellularLocation>
        <location evidence="1">Cell membrane</location>
        <topology evidence="1">Multi-pass membrane protein</topology>
    </subcellularLocation>
</comment>
<dbReference type="PATRIC" id="fig|49338.4.peg.437"/>
<reference evidence="11 12" key="2">
    <citation type="submission" date="2015-12" db="EMBL/GenBank/DDBJ databases">
        <title>Draft Genome Sequence of Desulfitobacterium hafniense Strain DH, a Sulfate-reducing Bacterium Isolated from Paddy Soils.</title>
        <authorList>
            <person name="Bao P."/>
            <person name="Zhang X."/>
            <person name="Li G."/>
        </authorList>
    </citation>
    <scope>NUCLEOTIDE SEQUENCE [LARGE SCALE GENOMIC DNA]</scope>
    <source>
        <strain evidence="11 12">DH</strain>
    </source>
</reference>
<dbReference type="OrthoDB" id="128617at2"/>
<feature type="transmembrane region" description="Helical" evidence="8">
    <location>
        <begin position="90"/>
        <end position="114"/>
    </location>
</feature>
<gene>
    <name evidence="11" type="ORF">AT727_21780</name>
    <name evidence="10" type="ORF">DPCES_0410</name>
</gene>
<dbReference type="InterPro" id="IPR023234">
    <property type="entry name" value="NarG-like_domain"/>
</dbReference>
<name>A0A098AW03_DESHA</name>
<proteinExistence type="predicted"/>
<dbReference type="Proteomes" id="UP000054623">
    <property type="component" value="Unassembled WGS sequence"/>
</dbReference>
<dbReference type="Pfam" id="PF02665">
    <property type="entry name" value="Nitrate_red_gam"/>
    <property type="match status" value="1"/>
</dbReference>
<keyword evidence="5" id="KW-0560">Oxidoreductase</keyword>
<accession>A0A098AW03</accession>
<dbReference type="SUPFAM" id="SSF103501">
    <property type="entry name" value="Respiratory nitrate reductase 1 gamma chain"/>
    <property type="match status" value="1"/>
</dbReference>
<organism evidence="10">
    <name type="scientific">Desulfitobacterium hafniense</name>
    <name type="common">Desulfitobacterium frappieri</name>
    <dbReference type="NCBI Taxonomy" id="49338"/>
    <lineage>
        <taxon>Bacteria</taxon>
        <taxon>Bacillati</taxon>
        <taxon>Bacillota</taxon>
        <taxon>Clostridia</taxon>
        <taxon>Eubacteriales</taxon>
        <taxon>Desulfitobacteriaceae</taxon>
        <taxon>Desulfitobacterium</taxon>
    </lineage>
</organism>
<reference evidence="10" key="1">
    <citation type="submission" date="2014-07" db="EMBL/GenBank/DDBJ databases">
        <authorList>
            <person name="Hornung V.Bastian."/>
        </authorList>
    </citation>
    <scope>NUCLEOTIDE SEQUENCE</scope>
    <source>
        <strain evidence="10">PCE-S</strain>
    </source>
</reference>
<dbReference type="RefSeq" id="WP_011459003.1">
    <property type="nucleotide sequence ID" value="NZ_CABKQQ010000025.1"/>
</dbReference>
<feature type="domain" description="NarG-like" evidence="9">
    <location>
        <begin position="85"/>
        <end position="244"/>
    </location>
</feature>
<dbReference type="GO" id="GO:0005886">
    <property type="term" value="C:plasma membrane"/>
    <property type="evidence" value="ECO:0007669"/>
    <property type="project" value="UniProtKB-SubCell"/>
</dbReference>
<dbReference type="AlphaFoldDB" id="A0A098AW03"/>
<dbReference type="OMA" id="RWELYPV"/>
<dbReference type="GO" id="GO:0016491">
    <property type="term" value="F:oxidoreductase activity"/>
    <property type="evidence" value="ECO:0007669"/>
    <property type="project" value="UniProtKB-KW"/>
</dbReference>
<evidence type="ECO:0000256" key="3">
    <source>
        <dbReference type="ARBA" id="ARBA00022692"/>
    </source>
</evidence>
<feature type="transmembrane region" description="Helical" evidence="8">
    <location>
        <begin position="179"/>
        <end position="199"/>
    </location>
</feature>
<dbReference type="EMBL" id="LK996017">
    <property type="protein sequence ID" value="CDX00297.1"/>
    <property type="molecule type" value="Genomic_DNA"/>
</dbReference>
<feature type="transmembrane region" description="Helical" evidence="8">
    <location>
        <begin position="219"/>
        <end position="237"/>
    </location>
</feature>
<feature type="region of interest" description="Disordered" evidence="7">
    <location>
        <begin position="275"/>
        <end position="299"/>
    </location>
</feature>
<keyword evidence="6 8" id="KW-0472">Membrane</keyword>
<sequence>MFLVFYAILAMFLFLALSAYKAYEYTKMPMHGRLDLYPVPKEKGHEHGGSYYEQAEWWAKPHETSTASEIVDMLKEILFIKKLFQNQKSLWWLSYSLHLGIYFIIAWTVILVAAAATQLAGGTVAADGGLWGILLYYATPLVGWVGFFLASFGAVSLLVRRVADPILKKYTTPQEYFNLLLLFVVTLTGVLVWSSDITMSNARDAMANVLSFQPLNGEPLLTVHIILAGIMLIYIPISKMSHYVGKFFSFHMVIWDNDPNVAGSKVEEKIRQAAQYRPQNKWSAPHIAGAPAPTEKSPK</sequence>